<dbReference type="EMBL" id="GBRH01260449">
    <property type="protein sequence ID" value="JAD37446.1"/>
    <property type="molecule type" value="Transcribed_RNA"/>
</dbReference>
<protein>
    <submittedName>
        <fullName evidence="1">Uncharacterized protein</fullName>
    </submittedName>
</protein>
<reference evidence="1" key="2">
    <citation type="journal article" date="2015" name="Data Brief">
        <title>Shoot transcriptome of the giant reed, Arundo donax.</title>
        <authorList>
            <person name="Barrero R.A."/>
            <person name="Guerrero F.D."/>
            <person name="Moolhuijzen P."/>
            <person name="Goolsby J.A."/>
            <person name="Tidwell J."/>
            <person name="Bellgard S.E."/>
            <person name="Bellgard M.I."/>
        </authorList>
    </citation>
    <scope>NUCLEOTIDE SEQUENCE</scope>
    <source>
        <tissue evidence="1">Shoot tissue taken approximately 20 cm above the soil surface</tissue>
    </source>
</reference>
<sequence length="19" mass="2132">MAIVVRYIEHNGCKTVNAL</sequence>
<reference evidence="1" key="1">
    <citation type="submission" date="2014-09" db="EMBL/GenBank/DDBJ databases">
        <authorList>
            <person name="Magalhaes I.L.F."/>
            <person name="Oliveira U."/>
            <person name="Santos F.R."/>
            <person name="Vidigal T.H.D.A."/>
            <person name="Brescovit A.D."/>
            <person name="Santos A.J."/>
        </authorList>
    </citation>
    <scope>NUCLEOTIDE SEQUENCE</scope>
    <source>
        <tissue evidence="1">Shoot tissue taken approximately 20 cm above the soil surface</tissue>
    </source>
</reference>
<dbReference type="AlphaFoldDB" id="A0A0A8ZF63"/>
<organism evidence="1">
    <name type="scientific">Arundo donax</name>
    <name type="common">Giant reed</name>
    <name type="synonym">Donax arundinaceus</name>
    <dbReference type="NCBI Taxonomy" id="35708"/>
    <lineage>
        <taxon>Eukaryota</taxon>
        <taxon>Viridiplantae</taxon>
        <taxon>Streptophyta</taxon>
        <taxon>Embryophyta</taxon>
        <taxon>Tracheophyta</taxon>
        <taxon>Spermatophyta</taxon>
        <taxon>Magnoliopsida</taxon>
        <taxon>Liliopsida</taxon>
        <taxon>Poales</taxon>
        <taxon>Poaceae</taxon>
        <taxon>PACMAD clade</taxon>
        <taxon>Arundinoideae</taxon>
        <taxon>Arundineae</taxon>
        <taxon>Arundo</taxon>
    </lineage>
</organism>
<evidence type="ECO:0000313" key="1">
    <source>
        <dbReference type="EMBL" id="JAD37446.1"/>
    </source>
</evidence>
<accession>A0A0A8ZF63</accession>
<name>A0A0A8ZF63_ARUDO</name>
<proteinExistence type="predicted"/>